<name>A0A1X7UAJ2_AMPQE</name>
<organism evidence="1">
    <name type="scientific">Amphimedon queenslandica</name>
    <name type="common">Sponge</name>
    <dbReference type="NCBI Taxonomy" id="400682"/>
    <lineage>
        <taxon>Eukaryota</taxon>
        <taxon>Metazoa</taxon>
        <taxon>Porifera</taxon>
        <taxon>Demospongiae</taxon>
        <taxon>Heteroscleromorpha</taxon>
        <taxon>Haplosclerida</taxon>
        <taxon>Niphatidae</taxon>
        <taxon>Amphimedon</taxon>
    </lineage>
</organism>
<dbReference type="PANTHER" id="PTHR31424:SF6">
    <property type="match status" value="1"/>
</dbReference>
<protein>
    <submittedName>
        <fullName evidence="1">Uncharacterized protein</fullName>
    </submittedName>
</protein>
<dbReference type="OrthoDB" id="10050996at2759"/>
<evidence type="ECO:0000313" key="1">
    <source>
        <dbReference type="EnsemblMetazoa" id="Aqu2.1.24481_001"/>
    </source>
</evidence>
<sequence length="151" mass="17211">EYSIRIFMFGDYEFLCNLYGLSGASGRHCCLWYIITSDKLKVDKTTRDSENTIVPRSLASLSQKHQEFVTAGSNLKRAKFFENVIGKAFFNIPLSQEQSITHHTKIVSKGFDREDGFFVKSLDDALASFNVERKAYYGGLFIGNHIHRALK</sequence>
<proteinExistence type="predicted"/>
<dbReference type="AlphaFoldDB" id="A0A1X7UAJ2"/>
<reference evidence="1" key="1">
    <citation type="submission" date="2017-05" db="UniProtKB">
        <authorList>
            <consortium name="EnsemblMetazoa"/>
        </authorList>
    </citation>
    <scope>IDENTIFICATION</scope>
</reference>
<dbReference type="InParanoid" id="A0A1X7UAJ2"/>
<dbReference type="PANTHER" id="PTHR31424">
    <property type="entry name" value="PROTEIN CBG23806"/>
    <property type="match status" value="1"/>
</dbReference>
<accession>A0A1X7UAJ2</accession>
<dbReference type="EnsemblMetazoa" id="Aqu2.1.24481_001">
    <property type="protein sequence ID" value="Aqu2.1.24481_001"/>
    <property type="gene ID" value="Aqu2.1.24481"/>
</dbReference>